<evidence type="ECO:0000313" key="2">
    <source>
        <dbReference type="EMBL" id="OUC94904.1"/>
    </source>
</evidence>
<dbReference type="InterPro" id="IPR011049">
    <property type="entry name" value="Serralysin-like_metalloprot_C"/>
</dbReference>
<dbReference type="GO" id="GO:0005509">
    <property type="term" value="F:calcium ion binding"/>
    <property type="evidence" value="ECO:0007669"/>
    <property type="project" value="InterPro"/>
</dbReference>
<proteinExistence type="predicted"/>
<reference evidence="2 3" key="1">
    <citation type="submission" date="2017-05" db="EMBL/GenBank/DDBJ databases">
        <title>Biotechnological potential of actinobacteria isolated from South African environments.</title>
        <authorList>
            <person name="Le Roes-Hill M."/>
            <person name="Prins A."/>
            <person name="Durrell K.A."/>
        </authorList>
    </citation>
    <scope>NUCLEOTIDE SEQUENCE [LARGE SCALE GENOMIC DNA]</scope>
    <source>
        <strain evidence="2">M26</strain>
    </source>
</reference>
<sequence length="170" mass="16814">MSRMRRHITALTLTAAGLATTAVLAAPAHAAGATVTVGSFQNMSVVGTVGDDSIDINAFNGKVTVTSSLHSVTAGAGCVQQGPGTVSCAGVTTITVNVRAGNDTVRNTTSLFAEIFGSAGSDRLSGGSGRDILVGGSGNDFLFGNGGNDITDGGPDFDTCAGESEPNCEA</sequence>
<dbReference type="EMBL" id="NGFP01000093">
    <property type="protein sequence ID" value="OUC94904.1"/>
    <property type="molecule type" value="Genomic_DNA"/>
</dbReference>
<gene>
    <name evidence="2" type="ORF">CA984_20565</name>
</gene>
<dbReference type="Pfam" id="PF00353">
    <property type="entry name" value="HemolysinCabind"/>
    <property type="match status" value="1"/>
</dbReference>
<dbReference type="PRINTS" id="PR00313">
    <property type="entry name" value="CABNDNGRPT"/>
</dbReference>
<keyword evidence="3" id="KW-1185">Reference proteome</keyword>
<comment type="caution">
    <text evidence="2">The sequence shown here is derived from an EMBL/GenBank/DDBJ whole genome shotgun (WGS) entry which is preliminary data.</text>
</comment>
<evidence type="ECO:0000313" key="3">
    <source>
        <dbReference type="Proteomes" id="UP000194761"/>
    </source>
</evidence>
<feature type="chain" id="PRO_5012421867" description="Calcium-binding protein" evidence="1">
    <location>
        <begin position="31"/>
        <end position="170"/>
    </location>
</feature>
<dbReference type="RefSeq" id="WP_278249044.1">
    <property type="nucleotide sequence ID" value="NZ_NGFP01000093.1"/>
</dbReference>
<feature type="signal peptide" evidence="1">
    <location>
        <begin position="1"/>
        <end position="30"/>
    </location>
</feature>
<dbReference type="InterPro" id="IPR018511">
    <property type="entry name" value="Hemolysin-typ_Ca-bd_CS"/>
</dbReference>
<dbReference type="PROSITE" id="PS00330">
    <property type="entry name" value="HEMOLYSIN_CALCIUM"/>
    <property type="match status" value="1"/>
</dbReference>
<keyword evidence="1" id="KW-0732">Signal</keyword>
<dbReference type="PROSITE" id="PS51318">
    <property type="entry name" value="TAT"/>
    <property type="match status" value="1"/>
</dbReference>
<accession>A0A243RJ41</accession>
<organism evidence="2 3">
    <name type="scientific">Streptosporangium minutum</name>
    <dbReference type="NCBI Taxonomy" id="569862"/>
    <lineage>
        <taxon>Bacteria</taxon>
        <taxon>Bacillati</taxon>
        <taxon>Actinomycetota</taxon>
        <taxon>Actinomycetes</taxon>
        <taxon>Streptosporangiales</taxon>
        <taxon>Streptosporangiaceae</taxon>
        <taxon>Streptosporangium</taxon>
    </lineage>
</organism>
<dbReference type="SUPFAM" id="SSF51120">
    <property type="entry name" value="beta-Roll"/>
    <property type="match status" value="1"/>
</dbReference>
<evidence type="ECO:0008006" key="4">
    <source>
        <dbReference type="Google" id="ProtNLM"/>
    </source>
</evidence>
<dbReference type="InterPro" id="IPR006311">
    <property type="entry name" value="TAT_signal"/>
</dbReference>
<name>A0A243RJ41_9ACTN</name>
<protein>
    <recommendedName>
        <fullName evidence="4">Calcium-binding protein</fullName>
    </recommendedName>
</protein>
<dbReference type="AlphaFoldDB" id="A0A243RJ41"/>
<dbReference type="InterPro" id="IPR001343">
    <property type="entry name" value="Hemolysn_Ca-bd"/>
</dbReference>
<evidence type="ECO:0000256" key="1">
    <source>
        <dbReference type="SAM" id="SignalP"/>
    </source>
</evidence>
<dbReference type="Proteomes" id="UP000194761">
    <property type="component" value="Unassembled WGS sequence"/>
</dbReference>
<dbReference type="Gene3D" id="2.150.10.10">
    <property type="entry name" value="Serralysin-like metalloprotease, C-terminal"/>
    <property type="match status" value="1"/>
</dbReference>